<name>A0A836APE8_SHEEP</name>
<reference evidence="12 13" key="1">
    <citation type="submission" date="2020-12" db="EMBL/GenBank/DDBJ databases">
        <title>De novo assembly of Tibetan sheep genome.</title>
        <authorList>
            <person name="Li X."/>
        </authorList>
    </citation>
    <scope>NUCLEOTIDE SEQUENCE [LARGE SCALE GENOMIC DNA]</scope>
    <source>
        <tissue evidence="12">Heart</tissue>
    </source>
</reference>
<evidence type="ECO:0000256" key="8">
    <source>
        <dbReference type="ARBA" id="ARBA00023319"/>
    </source>
</evidence>
<feature type="disulfide bond" evidence="9">
    <location>
        <begin position="242"/>
        <end position="252"/>
    </location>
</feature>
<dbReference type="SMART" id="SM00408">
    <property type="entry name" value="IGc2"/>
    <property type="match status" value="6"/>
</dbReference>
<dbReference type="Gene3D" id="3.10.250.10">
    <property type="entry name" value="SRCR-like domain"/>
    <property type="match status" value="7"/>
</dbReference>
<keyword evidence="4" id="KW-0677">Repeat</keyword>
<dbReference type="InterPro" id="IPR013783">
    <property type="entry name" value="Ig-like_fold"/>
</dbReference>
<dbReference type="FunFam" id="3.10.250.10:FF:000001">
    <property type="entry name" value="Lysyl oxidase 4 isoform X1"/>
    <property type="match status" value="2"/>
</dbReference>
<dbReference type="InterPro" id="IPR013151">
    <property type="entry name" value="Immunoglobulin_dom"/>
</dbReference>
<keyword evidence="6 9" id="KW-1015">Disulfide bond</keyword>
<dbReference type="InterPro" id="IPR003598">
    <property type="entry name" value="Ig_sub2"/>
</dbReference>
<dbReference type="Pfam" id="PF00530">
    <property type="entry name" value="SRCR"/>
    <property type="match status" value="7"/>
</dbReference>
<feature type="domain" description="SRCR" evidence="10">
    <location>
        <begin position="500"/>
        <end position="602"/>
    </location>
</feature>
<dbReference type="Pfam" id="PF00047">
    <property type="entry name" value="ig"/>
    <property type="match status" value="1"/>
</dbReference>
<feature type="domain" description="Ig-like" evidence="11">
    <location>
        <begin position="1232"/>
        <end position="1323"/>
    </location>
</feature>
<dbReference type="PROSITE" id="PS50287">
    <property type="entry name" value="SRCR_2"/>
    <property type="match status" value="7"/>
</dbReference>
<dbReference type="InterPro" id="IPR036179">
    <property type="entry name" value="Ig-like_dom_sf"/>
</dbReference>
<dbReference type="PROSITE" id="PS50835">
    <property type="entry name" value="IG_LIKE"/>
    <property type="match status" value="6"/>
</dbReference>
<dbReference type="PRINTS" id="PR00258">
    <property type="entry name" value="SPERACTRCPTR"/>
</dbReference>
<feature type="domain" description="Ig-like" evidence="11">
    <location>
        <begin position="1331"/>
        <end position="1414"/>
    </location>
</feature>
<evidence type="ECO:0000256" key="1">
    <source>
        <dbReference type="ARBA" id="ARBA00004236"/>
    </source>
</evidence>
<protein>
    <submittedName>
        <fullName evidence="12">Uncharacterized protein</fullName>
    </submittedName>
</protein>
<feature type="domain" description="Ig-like" evidence="11">
    <location>
        <begin position="827"/>
        <end position="909"/>
    </location>
</feature>
<feature type="disulfide bond" evidence="9">
    <location>
        <begin position="572"/>
        <end position="582"/>
    </location>
</feature>
<feature type="domain" description="Ig-like" evidence="11">
    <location>
        <begin position="1019"/>
        <end position="1106"/>
    </location>
</feature>
<comment type="caution">
    <text evidence="9">Lacks conserved residue(s) required for the propagation of feature annotation.</text>
</comment>
<feature type="disulfide bond" evidence="9">
    <location>
        <begin position="680"/>
        <end position="690"/>
    </location>
</feature>
<sequence>MGSWSSSSLSSLLTPTFSPFNSPHLENGSRIPRRLHICLSTLWATTNLQPISPFFAESSPKVRLVRGPHHCEGRVEVERNGEWGTVCDDGWNMKDVEVVCRELGCGAAKGTPSGNLYKPLADEKQKIFIQEVNCSGTEDKLSKCDLLEDVYDCSHSEDAGAICEKSPPKVRLVGGPHHCEGRVEVERNGEWGTVCDDGWNMNDVEVVCRELGCGAAKGTPSGNLYKPLADEKQKIFIREVNCNGMEDELIKCGWLEDVYDCSHSEDAGAICEIPETVRLVGGPGRCKGRLEVKHQEQWGTVCKTGWNLSAAKVVCRQLGCGKATLIKRCCNKDTQGQGLIWLSNVSCSGREGYLQYCLSGLEGSNNCTHDEDTWVECEDPFKLRLVNGDTSCSGRLEVLHKGIWGSVCDDGWGTKEEQVVCQQLGCGKPIFVPAKARRKFVPGDGRIWLDDVHCKGQEQSLEQCQHRSWGYHDCNHKEDVVVFCLAFCTGPGILESSPKVRLVRGPHRCEGRVEVERNGEWGTVCDDGWNMKDAEVLCRELGCGTAKGTPSGNLYKPLADEKQKIFIQEVNCRGTEDKLIKCDWLEDVYDCSHSEDAGAICEKSSPKVRLVRGPHRCEGRVEVERNGEWGTVCDDGWNMKDAEVLCRELGCGAAKGTPSGNLYKPLADKKQKIFIQEVNCNGTEDELIKCDQLEDVYDCSHSEDAGAICESFCTGPGLLESSPKVRLVRGPHRCEGRVEVERNGEWGTVCDDGWNMKDVEVLCRELGCGTAKGTPSGNLYKPLADEKQKIFIREVSCNGTEDELIKCDWLEDVYDCSHSEDAGAICEKLFLIVSPSRPIEGNTMTLTCKTRPPPQTLDAKLQFLFYKDGRVLGLARDSLPEFRIPAVRKEDSGSYWCQAKITSIKVKFSHRVQIEVHRVPVGNVSLEIQPPGGHLTEGEKLVLVCLVTGGTGDIIFFWFRGARGLSLKTKTQHSLMATFEIPAVRESDSDQYYCAADNGYGPSLSELVSITVRIPVSHPVLTLRAPEAQLVVGHIVELHCEAERGSPPILYQFYHEDVALGNSSAPFGGGVSFNLSLTAEDSGNYYCEANNGQVAQRSEVVPLNITVNIVSGDEVYSLVYCVQQEQPSAAVLYWLYHEGINLGNNLAPSGGGAFLNLSLTTKHSGNYYKADGSLGVQLSELVPLFVSAGTLRSLPVQVRLLLVLAAAGGAQRGARARQFSSPLLLLIEKRIPVSDVTLEIQPPEGQLIEGENLILICSVAKGTGTVTFSWHREGTVRSLGTKTQRSLSAVLQILTVKESDAGRYYCAADNIHGPILSKLIRVTLRIPVSRPVFTLTSPRMQAMVGDVVELHCESQRGSPPILYRFYHDNVTLGSSSVPSGRAGFKFSLTAEHSGNYSCEADNSLGVQRSDRVILSVTVPVSHPVFTFSPAGPQAVAGDVLELHCEAQKGSPPILYWFYYKNVTLGSREAPFGGGASFNLTLMAEHSGNFSCGADNGLGVQHSEMVILSIIVNPGDSDLVYSQIWSIQHTKENSANSPRKHWEDKEPTVIYSDLKKVYPDDSTGQASIGDSDLEDAIENYENVPCILSALDR</sequence>
<evidence type="ECO:0000256" key="4">
    <source>
        <dbReference type="ARBA" id="ARBA00022737"/>
    </source>
</evidence>
<keyword evidence="8" id="KW-0393">Immunoglobulin domain</keyword>
<dbReference type="FunFam" id="3.10.250.10:FF:000010">
    <property type="entry name" value="T-cell differentiation antigen CD6"/>
    <property type="match status" value="4"/>
</dbReference>
<keyword evidence="3" id="KW-0732">Signal</keyword>
<feature type="domain" description="SRCR" evidence="10">
    <location>
        <begin position="725"/>
        <end position="827"/>
    </location>
</feature>
<dbReference type="PROSITE" id="PS00420">
    <property type="entry name" value="SRCR_1"/>
    <property type="match status" value="7"/>
</dbReference>
<dbReference type="Pfam" id="PF13895">
    <property type="entry name" value="Ig_2"/>
    <property type="match status" value="3"/>
</dbReference>
<dbReference type="InterPro" id="IPR007110">
    <property type="entry name" value="Ig-like_dom"/>
</dbReference>
<evidence type="ECO:0000256" key="2">
    <source>
        <dbReference type="ARBA" id="ARBA00022475"/>
    </source>
</evidence>
<comment type="caution">
    <text evidence="12">The sequence shown here is derived from an EMBL/GenBank/DDBJ whole genome shotgun (WGS) entry which is preliminary data.</text>
</comment>
<feature type="domain" description="Ig-like" evidence="11">
    <location>
        <begin position="920"/>
        <end position="1011"/>
    </location>
</feature>
<evidence type="ECO:0000256" key="7">
    <source>
        <dbReference type="ARBA" id="ARBA00023180"/>
    </source>
</evidence>
<proteinExistence type="predicted"/>
<keyword evidence="5" id="KW-0472">Membrane</keyword>
<comment type="subcellular location">
    <subcellularLocation>
        <location evidence="1">Cell membrane</location>
    </subcellularLocation>
</comment>
<evidence type="ECO:0000313" key="12">
    <source>
        <dbReference type="EMBL" id="KAG5215442.1"/>
    </source>
</evidence>
<dbReference type="PANTHER" id="PTHR19331">
    <property type="entry name" value="SCAVENGER RECEPTOR DOMAIN-CONTAINING"/>
    <property type="match status" value="1"/>
</dbReference>
<gene>
    <name evidence="12" type="ORF">JEQ12_001018</name>
</gene>
<feature type="domain" description="Ig-like" evidence="11">
    <location>
        <begin position="1423"/>
        <end position="1507"/>
    </location>
</feature>
<dbReference type="Pfam" id="PF13927">
    <property type="entry name" value="Ig_3"/>
    <property type="match status" value="1"/>
</dbReference>
<organism evidence="12 13">
    <name type="scientific">Ovis aries</name>
    <name type="common">Sheep</name>
    <dbReference type="NCBI Taxonomy" id="9940"/>
    <lineage>
        <taxon>Eukaryota</taxon>
        <taxon>Metazoa</taxon>
        <taxon>Chordata</taxon>
        <taxon>Craniata</taxon>
        <taxon>Vertebrata</taxon>
        <taxon>Euteleostomi</taxon>
        <taxon>Mammalia</taxon>
        <taxon>Eutheria</taxon>
        <taxon>Laurasiatheria</taxon>
        <taxon>Artiodactyla</taxon>
        <taxon>Ruminantia</taxon>
        <taxon>Pecora</taxon>
        <taxon>Bovidae</taxon>
        <taxon>Caprinae</taxon>
        <taxon>Ovis</taxon>
    </lineage>
</organism>
<feature type="disulfide bond" evidence="9">
    <location>
        <begin position="347"/>
        <end position="357"/>
    </location>
</feature>
<dbReference type="InterPro" id="IPR003599">
    <property type="entry name" value="Ig_sub"/>
</dbReference>
<feature type="domain" description="SRCR" evidence="10">
    <location>
        <begin position="608"/>
        <end position="710"/>
    </location>
</feature>
<evidence type="ECO:0000259" key="11">
    <source>
        <dbReference type="PROSITE" id="PS50835"/>
    </source>
</evidence>
<keyword evidence="7" id="KW-0325">Glycoprotein</keyword>
<evidence type="ECO:0000256" key="3">
    <source>
        <dbReference type="ARBA" id="ARBA00022729"/>
    </source>
</evidence>
<dbReference type="CDD" id="cd00096">
    <property type="entry name" value="Ig"/>
    <property type="match status" value="1"/>
</dbReference>
<accession>A0A836APE8</accession>
<dbReference type="GO" id="GO:0005886">
    <property type="term" value="C:plasma membrane"/>
    <property type="evidence" value="ECO:0007669"/>
    <property type="project" value="UniProtKB-SubCell"/>
</dbReference>
<keyword evidence="2" id="KW-1003">Cell membrane</keyword>
<feature type="domain" description="SRCR" evidence="10">
    <location>
        <begin position="277"/>
        <end position="378"/>
    </location>
</feature>
<dbReference type="InterPro" id="IPR036772">
    <property type="entry name" value="SRCR-like_dom_sf"/>
</dbReference>
<dbReference type="Gene3D" id="2.60.40.10">
    <property type="entry name" value="Immunoglobulins"/>
    <property type="match status" value="6"/>
</dbReference>
<dbReference type="FunFam" id="3.10.250.10:FF:000006">
    <property type="entry name" value="neurotrypsin isoform X2"/>
    <property type="match status" value="1"/>
</dbReference>
<dbReference type="SUPFAM" id="SSF48726">
    <property type="entry name" value="Immunoglobulin"/>
    <property type="match status" value="6"/>
</dbReference>
<evidence type="ECO:0000256" key="9">
    <source>
        <dbReference type="PROSITE-ProRule" id="PRU00196"/>
    </source>
</evidence>
<feature type="disulfide bond" evidence="9">
    <location>
        <begin position="454"/>
        <end position="464"/>
    </location>
</feature>
<evidence type="ECO:0000256" key="5">
    <source>
        <dbReference type="ARBA" id="ARBA00023136"/>
    </source>
</evidence>
<dbReference type="SMART" id="SM00202">
    <property type="entry name" value="SR"/>
    <property type="match status" value="7"/>
</dbReference>
<dbReference type="SUPFAM" id="SSF56487">
    <property type="entry name" value="SRCR-like"/>
    <property type="match status" value="7"/>
</dbReference>
<dbReference type="FunFam" id="2.60.40.10:FF:000357">
    <property type="entry name" value="Fc receptor like 1"/>
    <property type="match status" value="3"/>
</dbReference>
<feature type="disulfide bond" evidence="9">
    <location>
        <begin position="797"/>
        <end position="807"/>
    </location>
</feature>
<feature type="domain" description="SRCR" evidence="10">
    <location>
        <begin position="62"/>
        <end position="164"/>
    </location>
</feature>
<evidence type="ECO:0000313" key="13">
    <source>
        <dbReference type="Proteomes" id="UP000664991"/>
    </source>
</evidence>
<dbReference type="EMBL" id="JAEMGP010000001">
    <property type="protein sequence ID" value="KAG5215442.1"/>
    <property type="molecule type" value="Genomic_DNA"/>
</dbReference>
<feature type="domain" description="SRCR" evidence="10">
    <location>
        <begin position="383"/>
        <end position="485"/>
    </location>
</feature>
<dbReference type="Proteomes" id="UP000664991">
    <property type="component" value="Unassembled WGS sequence"/>
</dbReference>
<dbReference type="SMART" id="SM00409">
    <property type="entry name" value="IG"/>
    <property type="match status" value="6"/>
</dbReference>
<dbReference type="InterPro" id="IPR001190">
    <property type="entry name" value="SRCR"/>
</dbReference>
<evidence type="ECO:0000259" key="10">
    <source>
        <dbReference type="PROSITE" id="PS50287"/>
    </source>
</evidence>
<feature type="domain" description="SRCR" evidence="10">
    <location>
        <begin position="170"/>
        <end position="272"/>
    </location>
</feature>
<feature type="disulfide bond" evidence="9">
    <location>
        <begin position="134"/>
        <end position="144"/>
    </location>
</feature>
<evidence type="ECO:0000256" key="6">
    <source>
        <dbReference type="ARBA" id="ARBA00023157"/>
    </source>
</evidence>